<evidence type="ECO:0000256" key="1">
    <source>
        <dbReference type="SAM" id="SignalP"/>
    </source>
</evidence>
<accession>A0A1M6EE92</accession>
<dbReference type="SUPFAM" id="SSF49452">
    <property type="entry name" value="Starch-binding domain-like"/>
    <property type="match status" value="1"/>
</dbReference>
<dbReference type="AlphaFoldDB" id="A0A1M6EE92"/>
<keyword evidence="3" id="KW-1185">Reference proteome</keyword>
<keyword evidence="2" id="KW-0645">Protease</keyword>
<dbReference type="GO" id="GO:0004180">
    <property type="term" value="F:carboxypeptidase activity"/>
    <property type="evidence" value="ECO:0007669"/>
    <property type="project" value="UniProtKB-KW"/>
</dbReference>
<keyword evidence="1" id="KW-0732">Signal</keyword>
<dbReference type="InterPro" id="IPR013784">
    <property type="entry name" value="Carb-bd-like_fold"/>
</dbReference>
<sequence>MKTSFFVRALAFFSLLLLLAASPSLVAQSPAHGTLTGKLLDADTQEPIPNAHVVLLRTSDNSLISSATTRADGSFRMARVPFGQYSFRTTVLGYHPNQPRVRFDARQTTVALGNVALLPLGSQLASVLKTPRLLLSVLQ</sequence>
<organism evidence="2 3">
    <name type="scientific">Hymenobacter daecheongensis DSM 21074</name>
    <dbReference type="NCBI Taxonomy" id="1121955"/>
    <lineage>
        <taxon>Bacteria</taxon>
        <taxon>Pseudomonadati</taxon>
        <taxon>Bacteroidota</taxon>
        <taxon>Cytophagia</taxon>
        <taxon>Cytophagales</taxon>
        <taxon>Hymenobacteraceae</taxon>
        <taxon>Hymenobacter</taxon>
    </lineage>
</organism>
<reference evidence="2 3" key="1">
    <citation type="submission" date="2016-11" db="EMBL/GenBank/DDBJ databases">
        <authorList>
            <person name="Jaros S."/>
            <person name="Januszkiewicz K."/>
            <person name="Wedrychowicz H."/>
        </authorList>
    </citation>
    <scope>NUCLEOTIDE SEQUENCE [LARGE SCALE GENOMIC DNA]</scope>
    <source>
        <strain evidence="2 3">DSM 21074</strain>
    </source>
</reference>
<feature type="chain" id="PRO_5012545160" evidence="1">
    <location>
        <begin position="28"/>
        <end position="139"/>
    </location>
</feature>
<protein>
    <submittedName>
        <fullName evidence="2">Carboxypeptidase regulatory-like domain-containing protein</fullName>
    </submittedName>
</protein>
<gene>
    <name evidence="2" type="ORF">SAMN02745146_1664</name>
</gene>
<dbReference type="GO" id="GO:0030246">
    <property type="term" value="F:carbohydrate binding"/>
    <property type="evidence" value="ECO:0007669"/>
    <property type="project" value="InterPro"/>
</dbReference>
<keyword evidence="2" id="KW-0121">Carboxypeptidase</keyword>
<evidence type="ECO:0000313" key="3">
    <source>
        <dbReference type="Proteomes" id="UP000184418"/>
    </source>
</evidence>
<dbReference type="Proteomes" id="UP000184418">
    <property type="component" value="Unassembled WGS sequence"/>
</dbReference>
<dbReference type="Pfam" id="PF13620">
    <property type="entry name" value="CarboxypepD_reg"/>
    <property type="match status" value="1"/>
</dbReference>
<dbReference type="STRING" id="1121955.SAMN02745146_1664"/>
<proteinExistence type="predicted"/>
<dbReference type="OrthoDB" id="881540at2"/>
<feature type="signal peptide" evidence="1">
    <location>
        <begin position="1"/>
        <end position="27"/>
    </location>
</feature>
<dbReference type="Gene3D" id="2.60.40.1120">
    <property type="entry name" value="Carboxypeptidase-like, regulatory domain"/>
    <property type="match status" value="1"/>
</dbReference>
<dbReference type="RefSeq" id="WP_084538871.1">
    <property type="nucleotide sequence ID" value="NZ_FQYN01000003.1"/>
</dbReference>
<keyword evidence="2" id="KW-0378">Hydrolase</keyword>
<evidence type="ECO:0000313" key="2">
    <source>
        <dbReference type="EMBL" id="SHI83796.1"/>
    </source>
</evidence>
<dbReference type="EMBL" id="FQYN01000003">
    <property type="protein sequence ID" value="SHI83796.1"/>
    <property type="molecule type" value="Genomic_DNA"/>
</dbReference>
<name>A0A1M6EE92_9BACT</name>